<gene>
    <name evidence="3" type="ORF">SIL82_08160</name>
</gene>
<protein>
    <submittedName>
        <fullName evidence="3">Glucose 1-dehydrogenase</fullName>
        <ecNumber evidence="3">1.1.1.47</ecNumber>
    </submittedName>
</protein>
<dbReference type="PRINTS" id="PR00080">
    <property type="entry name" value="SDRFAMILY"/>
</dbReference>
<comment type="caution">
    <text evidence="3">The sequence shown here is derived from an EMBL/GenBank/DDBJ whole genome shotgun (WGS) entry which is preliminary data.</text>
</comment>
<dbReference type="SUPFAM" id="SSF51735">
    <property type="entry name" value="NAD(P)-binding Rossmann-fold domains"/>
    <property type="match status" value="1"/>
</dbReference>
<reference evidence="3 4" key="1">
    <citation type="submission" date="2023-11" db="EMBL/GenBank/DDBJ databases">
        <title>MicrobeMod: A computational toolkit for identifying prokaryotic methylation and restriction-modification with nanopore sequencing.</title>
        <authorList>
            <person name="Crits-Christoph A."/>
            <person name="Kang S.C."/>
            <person name="Lee H."/>
            <person name="Ostrov N."/>
        </authorList>
    </citation>
    <scope>NUCLEOTIDE SEQUENCE [LARGE SCALE GENOMIC DNA]</scope>
    <source>
        <strain evidence="3 4">ATCC 14820</strain>
    </source>
</reference>
<keyword evidence="2 3" id="KW-0560">Oxidoreductase</keyword>
<dbReference type="Pfam" id="PF13561">
    <property type="entry name" value="adh_short_C2"/>
    <property type="match status" value="1"/>
</dbReference>
<evidence type="ECO:0000313" key="3">
    <source>
        <dbReference type="EMBL" id="MDX5984233.1"/>
    </source>
</evidence>
<dbReference type="PANTHER" id="PTHR42760:SF133">
    <property type="entry name" value="3-OXOACYL-[ACYL-CARRIER-PROTEIN] REDUCTASE"/>
    <property type="match status" value="1"/>
</dbReference>
<organism evidence="3 4">
    <name type="scientific">Sphingomonas echinoides</name>
    <dbReference type="NCBI Taxonomy" id="59803"/>
    <lineage>
        <taxon>Bacteria</taxon>
        <taxon>Pseudomonadati</taxon>
        <taxon>Pseudomonadota</taxon>
        <taxon>Alphaproteobacteria</taxon>
        <taxon>Sphingomonadales</taxon>
        <taxon>Sphingomonadaceae</taxon>
        <taxon>Sphingomonas</taxon>
    </lineage>
</organism>
<proteinExistence type="inferred from homology"/>
<dbReference type="PROSITE" id="PS00061">
    <property type="entry name" value="ADH_SHORT"/>
    <property type="match status" value="1"/>
</dbReference>
<dbReference type="GO" id="GO:0047936">
    <property type="term" value="F:glucose 1-dehydrogenase [NAD(P)+] activity"/>
    <property type="evidence" value="ECO:0007669"/>
    <property type="project" value="UniProtKB-EC"/>
</dbReference>
<dbReference type="InterPro" id="IPR002347">
    <property type="entry name" value="SDR_fam"/>
</dbReference>
<name>A0ABU4PMA0_9SPHN</name>
<dbReference type="NCBIfam" id="NF005559">
    <property type="entry name" value="PRK07231.1"/>
    <property type="match status" value="1"/>
</dbReference>
<evidence type="ECO:0000256" key="1">
    <source>
        <dbReference type="ARBA" id="ARBA00006484"/>
    </source>
</evidence>
<evidence type="ECO:0000313" key="4">
    <source>
        <dbReference type="Proteomes" id="UP001279660"/>
    </source>
</evidence>
<dbReference type="EMBL" id="JAWXXV010000001">
    <property type="protein sequence ID" value="MDX5984233.1"/>
    <property type="molecule type" value="Genomic_DNA"/>
</dbReference>
<keyword evidence="4" id="KW-1185">Reference proteome</keyword>
<dbReference type="PRINTS" id="PR00081">
    <property type="entry name" value="GDHRDH"/>
</dbReference>
<dbReference type="RefSeq" id="WP_010403640.1">
    <property type="nucleotide sequence ID" value="NZ_JAWXXV010000001.1"/>
</dbReference>
<dbReference type="InterPro" id="IPR020904">
    <property type="entry name" value="Sc_DH/Rdtase_CS"/>
</dbReference>
<dbReference type="Proteomes" id="UP001279660">
    <property type="component" value="Unassembled WGS sequence"/>
</dbReference>
<dbReference type="Gene3D" id="3.40.50.720">
    <property type="entry name" value="NAD(P)-binding Rossmann-like Domain"/>
    <property type="match status" value="1"/>
</dbReference>
<dbReference type="PANTHER" id="PTHR42760">
    <property type="entry name" value="SHORT-CHAIN DEHYDROGENASES/REDUCTASES FAMILY MEMBER"/>
    <property type="match status" value="1"/>
</dbReference>
<evidence type="ECO:0000256" key="2">
    <source>
        <dbReference type="ARBA" id="ARBA00023002"/>
    </source>
</evidence>
<comment type="similarity">
    <text evidence="1">Belongs to the short-chain dehydrogenases/reductases (SDR) family.</text>
</comment>
<accession>A0ABU4PMA0</accession>
<dbReference type="EC" id="1.1.1.47" evidence="3"/>
<sequence>MARLAGKVALVTGGASVPGLGSATAIRFAQEGATVYLTDRDLAGAQAVAAQITAAGGRATALEHDVTSEADWDRVLAAIDAAEGRLDILVNNAGIAVLGPLEDVTAADFLRQNDVNLNSVFHGSKRALVMMRRPGDGGTARGGSIINISSVAGLIGVPGCGSYAASKGGVRLFSKVVALEGAADGVRCNSVHPGMIATNIQGVALEDNAANFDAVMALIPMVRMGEPEDIANMNLFLASDESRYITGAEFVVDGGMTAR</sequence>
<dbReference type="InterPro" id="IPR036291">
    <property type="entry name" value="NAD(P)-bd_dom_sf"/>
</dbReference>